<accession>A0ABN9WC88</accession>
<dbReference type="SUPFAM" id="SSF53335">
    <property type="entry name" value="S-adenosyl-L-methionine-dependent methyltransferases"/>
    <property type="match status" value="1"/>
</dbReference>
<evidence type="ECO:0000313" key="2">
    <source>
        <dbReference type="EMBL" id="CAK0883929.1"/>
    </source>
</evidence>
<dbReference type="InterPro" id="IPR041698">
    <property type="entry name" value="Methyltransf_25"/>
</dbReference>
<dbReference type="InterPro" id="IPR029063">
    <property type="entry name" value="SAM-dependent_MTases_sf"/>
</dbReference>
<proteinExistence type="predicted"/>
<organism evidence="2 3">
    <name type="scientific">Prorocentrum cordatum</name>
    <dbReference type="NCBI Taxonomy" id="2364126"/>
    <lineage>
        <taxon>Eukaryota</taxon>
        <taxon>Sar</taxon>
        <taxon>Alveolata</taxon>
        <taxon>Dinophyceae</taxon>
        <taxon>Prorocentrales</taxon>
        <taxon>Prorocentraceae</taxon>
        <taxon>Prorocentrum</taxon>
    </lineage>
</organism>
<evidence type="ECO:0000259" key="1">
    <source>
        <dbReference type="Pfam" id="PF13649"/>
    </source>
</evidence>
<dbReference type="CDD" id="cd02440">
    <property type="entry name" value="AdoMet_MTases"/>
    <property type="match status" value="1"/>
</dbReference>
<keyword evidence="3" id="KW-1185">Reference proteome</keyword>
<feature type="domain" description="Methyltransferase" evidence="1">
    <location>
        <begin position="29"/>
        <end position="96"/>
    </location>
</feature>
<dbReference type="Gene3D" id="3.40.50.150">
    <property type="entry name" value="Vaccinia Virus protein VP39"/>
    <property type="match status" value="1"/>
</dbReference>
<sequence>MPGKRIEGQLKCVAVVVGEALQLRQGHAVLDWGSGCGWFLTWLWALFGARGYGIDASPAMLGWAQEYSQGDFCQWSALDLRWVPDASFDAVTSYRSGHSTICRRCGTSANWRAS</sequence>
<dbReference type="EMBL" id="CAUYUJ010018483">
    <property type="protein sequence ID" value="CAK0883929.1"/>
    <property type="molecule type" value="Genomic_DNA"/>
</dbReference>
<evidence type="ECO:0000313" key="3">
    <source>
        <dbReference type="Proteomes" id="UP001189429"/>
    </source>
</evidence>
<gene>
    <name evidence="2" type="ORF">PCOR1329_LOCUS66006</name>
</gene>
<dbReference type="Proteomes" id="UP001189429">
    <property type="component" value="Unassembled WGS sequence"/>
</dbReference>
<name>A0ABN9WC88_9DINO</name>
<comment type="caution">
    <text evidence="2">The sequence shown here is derived from an EMBL/GenBank/DDBJ whole genome shotgun (WGS) entry which is preliminary data.</text>
</comment>
<dbReference type="Pfam" id="PF13649">
    <property type="entry name" value="Methyltransf_25"/>
    <property type="match status" value="1"/>
</dbReference>
<reference evidence="2" key="1">
    <citation type="submission" date="2023-10" db="EMBL/GenBank/DDBJ databases">
        <authorList>
            <person name="Chen Y."/>
            <person name="Shah S."/>
            <person name="Dougan E. K."/>
            <person name="Thang M."/>
            <person name="Chan C."/>
        </authorList>
    </citation>
    <scope>NUCLEOTIDE SEQUENCE [LARGE SCALE GENOMIC DNA]</scope>
</reference>
<protein>
    <recommendedName>
        <fullName evidence="1">Methyltransferase domain-containing protein</fullName>
    </recommendedName>
</protein>